<organism evidence="3 4">
    <name type="scientific">Natronomonas pharaonis (strain ATCC 35678 / DSM 2160 / CIP 103997 / JCM 8858 / NBRC 14720 / NCIMB 2260 / Gabara)</name>
    <name type="common">Halobacterium pharaonis</name>
    <dbReference type="NCBI Taxonomy" id="348780"/>
    <lineage>
        <taxon>Archaea</taxon>
        <taxon>Methanobacteriati</taxon>
        <taxon>Methanobacteriota</taxon>
        <taxon>Stenosarchaea group</taxon>
        <taxon>Halobacteria</taxon>
        <taxon>Halobacteriales</taxon>
        <taxon>Natronomonadaceae</taxon>
        <taxon>Natronomonas</taxon>
    </lineage>
</organism>
<dbReference type="HOGENOM" id="CLU_049301_19_1_2"/>
<dbReference type="KEGG" id="nph:NP_3098A"/>
<dbReference type="InterPro" id="IPR014729">
    <property type="entry name" value="Rossmann-like_a/b/a_fold"/>
</dbReference>
<protein>
    <submittedName>
        <fullName evidence="3">UspA domain protein</fullName>
    </submittedName>
</protein>
<dbReference type="InterPro" id="IPR006016">
    <property type="entry name" value="UspA"/>
</dbReference>
<dbReference type="SUPFAM" id="SSF52402">
    <property type="entry name" value="Adenine nucleotide alpha hydrolases-like"/>
    <property type="match status" value="1"/>
</dbReference>
<dbReference type="RefSeq" id="WP_011323262.1">
    <property type="nucleotide sequence ID" value="NC_007426.1"/>
</dbReference>
<dbReference type="PANTHER" id="PTHR46268:SF6">
    <property type="entry name" value="UNIVERSAL STRESS PROTEIN UP12"/>
    <property type="match status" value="1"/>
</dbReference>
<evidence type="ECO:0000256" key="1">
    <source>
        <dbReference type="ARBA" id="ARBA00008791"/>
    </source>
</evidence>
<dbReference type="PANTHER" id="PTHR46268">
    <property type="entry name" value="STRESS RESPONSE PROTEIN NHAX"/>
    <property type="match status" value="1"/>
</dbReference>
<dbReference type="Pfam" id="PF00582">
    <property type="entry name" value="Usp"/>
    <property type="match status" value="1"/>
</dbReference>
<proteinExistence type="inferred from homology"/>
<dbReference type="EMBL" id="CR936257">
    <property type="protein sequence ID" value="CAI49640.1"/>
    <property type="molecule type" value="Genomic_DNA"/>
</dbReference>
<dbReference type="AlphaFoldDB" id="A0A1U7EWZ7"/>
<evidence type="ECO:0000313" key="3">
    <source>
        <dbReference type="EMBL" id="CAI49640.1"/>
    </source>
</evidence>
<keyword evidence="4" id="KW-1185">Reference proteome</keyword>
<evidence type="ECO:0000259" key="2">
    <source>
        <dbReference type="Pfam" id="PF00582"/>
    </source>
</evidence>
<dbReference type="eggNOG" id="arCOG02053">
    <property type="taxonomic scope" value="Archaea"/>
</dbReference>
<evidence type="ECO:0000313" key="4">
    <source>
        <dbReference type="Proteomes" id="UP000002698"/>
    </source>
</evidence>
<dbReference type="Gene3D" id="3.40.50.620">
    <property type="entry name" value="HUPs"/>
    <property type="match status" value="1"/>
</dbReference>
<dbReference type="GeneID" id="3701651"/>
<dbReference type="EnsemblBacteria" id="CAI49640">
    <property type="protein sequence ID" value="CAI49640"/>
    <property type="gene ID" value="NP_3098A"/>
</dbReference>
<dbReference type="OrthoDB" id="307404at2157"/>
<dbReference type="STRING" id="348780.NP_3098A"/>
<sequence>MAIIAAVDSSDRAIAVVERASELSREYGVALHVVHVAEPTVDFREELIDVSADALNPEGGEVPKQRLDDLRTAAAETAAAAAADVDDLEAYEAVGLVGNPATAIKQYASEHDAEYIVVSGRKRHPLGQALFGSVTQALLLNANRPVVAVPHDRADS</sequence>
<dbReference type="CDD" id="cd00293">
    <property type="entry name" value="USP-like"/>
    <property type="match status" value="1"/>
</dbReference>
<name>A0A1U7EWZ7_NATPD</name>
<reference evidence="3 4" key="1">
    <citation type="journal article" date="2005" name="Genome Res.">
        <title>Living with two extremes: conclusions from the genome sequence of Natronomonas pharaonis.</title>
        <authorList>
            <person name="Falb M."/>
            <person name="Pfeiffer F."/>
            <person name="Palm P."/>
            <person name="Rodewald K."/>
            <person name="Hickmann V."/>
            <person name="Tittor J."/>
            <person name="Oesterhelt D."/>
        </authorList>
    </citation>
    <scope>NUCLEOTIDE SEQUENCE [LARGE SCALE GENOMIC DNA]</scope>
    <source>
        <strain evidence="4">ATCC 35678 / DSM 2160 / CIP 103997 / JCM 8858 / NBRC 14720 / NCIMB 2260 / Gabara</strain>
    </source>
</reference>
<gene>
    <name evidence="3" type="ordered locus">NP_3098A</name>
</gene>
<feature type="domain" description="UspA" evidence="2">
    <location>
        <begin position="3"/>
        <end position="150"/>
    </location>
</feature>
<dbReference type="Proteomes" id="UP000002698">
    <property type="component" value="Chromosome"/>
</dbReference>
<accession>A0A1U7EWZ7</accession>
<comment type="similarity">
    <text evidence="1">Belongs to the universal stress protein A family.</text>
</comment>